<dbReference type="AlphaFoldDB" id="A0A386B1R8"/>
<dbReference type="GeneID" id="38279712"/>
<dbReference type="RefSeq" id="YP_009519615.1">
    <property type="nucleotide sequence ID" value="NC_039528.1"/>
</dbReference>
<feature type="compositionally biased region" description="Gly residues" evidence="1">
    <location>
        <begin position="107"/>
        <end position="130"/>
    </location>
</feature>
<evidence type="ECO:0000256" key="2">
    <source>
        <dbReference type="SAM" id="Phobius"/>
    </source>
</evidence>
<accession>A0A386B1R8</accession>
<feature type="transmembrane region" description="Helical" evidence="2">
    <location>
        <begin position="268"/>
        <end position="290"/>
    </location>
</feature>
<feature type="transmembrane region" description="Helical" evidence="2">
    <location>
        <begin position="419"/>
        <end position="439"/>
    </location>
</feature>
<feature type="transmembrane region" description="Helical" evidence="2">
    <location>
        <begin position="188"/>
        <end position="208"/>
    </location>
</feature>
<keyword evidence="2" id="KW-0472">Membrane</keyword>
<protein>
    <submittedName>
        <fullName evidence="3">Uncharacterized protein</fullName>
    </submittedName>
</protein>
<name>A0A386B1R8_9CHLO</name>
<keyword evidence="2" id="KW-0812">Transmembrane</keyword>
<dbReference type="EMBL" id="MH591112">
    <property type="protein sequence ID" value="AYC65642.1"/>
    <property type="molecule type" value="Genomic_DNA"/>
</dbReference>
<keyword evidence="2" id="KW-1133">Transmembrane helix</keyword>
<keyword evidence="3" id="KW-0150">Chloroplast</keyword>
<geneLocation type="chloroplast" evidence="3"/>
<evidence type="ECO:0000313" key="3">
    <source>
        <dbReference type="EMBL" id="AYC65642.1"/>
    </source>
</evidence>
<sequence>MDREALDSQIKIALHLENDLAISSEIETQKKALLPQFYLLNDFIIELCAHNKAALIELLPRVGTDENDQFQSSQAPAQTRFCEYYIIYKPITPVSRKLSFANLPEGSSGGGNDNSGGNWGSGGGNDNSGGNWGSDGSNPYFFIFLGGSIIIAANIAARYGYKLIRESSEKLIPEMSEKVNQLKKKPKWGSLTLVLLSGTMIVVLSYVFNPQRVQAFFELLAECIRLFFDEFGRILLELVPPQLYEFTERIAHLVEQIGNYVYRLMNEVVLPIVLFCRTFGIFVLKIFILLKLLSLFGELYKVYGPAFYQTLNPLAVSAQNAFLTGSEPIELFVINLLRSASVFVVALVPKNLNKLIQILASVGMVSLFLVVPNLYYQKLAAYFFYSPEFTKVVSCIAGRWCLILLIGNMTNQDSTLRRYSLFFYISLYFLQVYQLAFSATPNMLPPSL</sequence>
<gene>
    <name evidence="3" type="primary">orf448</name>
</gene>
<reference evidence="3" key="2">
    <citation type="journal article" date="2019" name="Mol. Phylogenet. Evol.">
        <title>Reassessment of the classification of bryopsidales (chlorophyta) based on chloroplast phylogenomic analyses.</title>
        <authorList>
            <person name="Cremen M.C."/>
            <person name="Leliaert F."/>
            <person name="West J."/>
            <person name="Lam D.W."/>
            <person name="Shimada S."/>
            <person name="Lopez-Bautista J.M."/>
            <person name="Verbruggen H."/>
        </authorList>
    </citation>
    <scope>NUCLEOTIDE SEQUENCE</scope>
</reference>
<reference evidence="3" key="1">
    <citation type="submission" date="2018-07" db="EMBL/GenBank/DDBJ databases">
        <authorList>
            <person name="Quirk P.G."/>
            <person name="Krulwich T.A."/>
        </authorList>
    </citation>
    <scope>NUCLEOTIDE SEQUENCE</scope>
</reference>
<organism evidence="3">
    <name type="scientific">Udotea flabellum</name>
    <dbReference type="NCBI Taxonomy" id="170437"/>
    <lineage>
        <taxon>Eukaryota</taxon>
        <taxon>Viridiplantae</taxon>
        <taxon>Chlorophyta</taxon>
        <taxon>core chlorophytes</taxon>
        <taxon>Ulvophyceae</taxon>
        <taxon>TCBD clade</taxon>
        <taxon>Bryopsidales</taxon>
        <taxon>Halimedineae</taxon>
        <taxon>Halimedaceae</taxon>
        <taxon>Udoteae</taxon>
        <taxon>Udotea</taxon>
    </lineage>
</organism>
<evidence type="ECO:0000256" key="1">
    <source>
        <dbReference type="SAM" id="MobiDB-lite"/>
    </source>
</evidence>
<keyword evidence="3" id="KW-0934">Plastid</keyword>
<feature type="transmembrane region" description="Helical" evidence="2">
    <location>
        <begin position="140"/>
        <end position="161"/>
    </location>
</feature>
<feature type="region of interest" description="Disordered" evidence="1">
    <location>
        <begin position="106"/>
        <end position="130"/>
    </location>
</feature>
<proteinExistence type="predicted"/>
<feature type="transmembrane region" description="Helical" evidence="2">
    <location>
        <begin position="355"/>
        <end position="377"/>
    </location>
</feature>